<dbReference type="OrthoDB" id="6133115at2759"/>
<gene>
    <name evidence="7" type="ORF">A4U43_C03F23990</name>
</gene>
<evidence type="ECO:0000256" key="3">
    <source>
        <dbReference type="ARBA" id="ARBA00023016"/>
    </source>
</evidence>
<evidence type="ECO:0000256" key="4">
    <source>
        <dbReference type="ARBA" id="ARBA00023242"/>
    </source>
</evidence>
<feature type="domain" description="PARP catalytic" evidence="5">
    <location>
        <begin position="1"/>
        <end position="181"/>
    </location>
</feature>
<comment type="subcellular location">
    <subcellularLocation>
        <location evidence="1">Nucleus</location>
    </subcellularLocation>
</comment>
<dbReference type="Pfam" id="PF12174">
    <property type="entry name" value="RST"/>
    <property type="match status" value="1"/>
</dbReference>
<dbReference type="GO" id="GO:0003950">
    <property type="term" value="F:NAD+ poly-ADP-ribosyltransferase activity"/>
    <property type="evidence" value="ECO:0007669"/>
    <property type="project" value="InterPro"/>
</dbReference>
<dbReference type="Gene3D" id="3.90.228.10">
    <property type="match status" value="1"/>
</dbReference>
<dbReference type="InterPro" id="IPR044964">
    <property type="entry name" value="RCD1/SRO1-5"/>
</dbReference>
<evidence type="ECO:0000313" key="8">
    <source>
        <dbReference type="Proteomes" id="UP000243459"/>
    </source>
</evidence>
<keyword evidence="2" id="KW-0217">Developmental protein</keyword>
<reference evidence="8" key="1">
    <citation type="journal article" date="2017" name="Nat. Commun.">
        <title>The asparagus genome sheds light on the origin and evolution of a young Y chromosome.</title>
        <authorList>
            <person name="Harkess A."/>
            <person name="Zhou J."/>
            <person name="Xu C."/>
            <person name="Bowers J.E."/>
            <person name="Van der Hulst R."/>
            <person name="Ayyampalayam S."/>
            <person name="Mercati F."/>
            <person name="Riccardi P."/>
            <person name="McKain M.R."/>
            <person name="Kakrana A."/>
            <person name="Tang H."/>
            <person name="Ray J."/>
            <person name="Groenendijk J."/>
            <person name="Arikit S."/>
            <person name="Mathioni S.M."/>
            <person name="Nakano M."/>
            <person name="Shan H."/>
            <person name="Telgmann-Rauber A."/>
            <person name="Kanno A."/>
            <person name="Yue Z."/>
            <person name="Chen H."/>
            <person name="Li W."/>
            <person name="Chen Y."/>
            <person name="Xu X."/>
            <person name="Zhang Y."/>
            <person name="Luo S."/>
            <person name="Chen H."/>
            <person name="Gao J."/>
            <person name="Mao Z."/>
            <person name="Pires J.C."/>
            <person name="Luo M."/>
            <person name="Kudrna D."/>
            <person name="Wing R.A."/>
            <person name="Meyers B.C."/>
            <person name="Yi K."/>
            <person name="Kong H."/>
            <person name="Lavrijsen P."/>
            <person name="Sunseri F."/>
            <person name="Falavigna A."/>
            <person name="Ye Y."/>
            <person name="Leebens-Mack J.H."/>
            <person name="Chen G."/>
        </authorList>
    </citation>
    <scope>NUCLEOTIDE SEQUENCE [LARGE SCALE GENOMIC DNA]</scope>
    <source>
        <strain evidence="8">cv. DH0086</strain>
    </source>
</reference>
<dbReference type="InterPro" id="IPR012317">
    <property type="entry name" value="Poly(ADP-ribose)pol_cat_dom"/>
</dbReference>
<keyword evidence="4" id="KW-0539">Nucleus</keyword>
<dbReference type="PANTHER" id="PTHR32263:SF19">
    <property type="entry name" value="OS03G0230300 PROTEIN"/>
    <property type="match status" value="1"/>
</dbReference>
<dbReference type="PROSITE" id="PS51879">
    <property type="entry name" value="RST"/>
    <property type="match status" value="1"/>
</dbReference>
<accession>A0A5P1FCL4</accession>
<feature type="domain" description="RST" evidence="6">
    <location>
        <begin position="180"/>
        <end position="248"/>
    </location>
</feature>
<keyword evidence="3" id="KW-0346">Stress response</keyword>
<evidence type="ECO:0008006" key="9">
    <source>
        <dbReference type="Google" id="ProtNLM"/>
    </source>
</evidence>
<dbReference type="OMA" id="HDVITTC"/>
<name>A0A5P1FCL4_ASPOF</name>
<evidence type="ECO:0000259" key="6">
    <source>
        <dbReference type="PROSITE" id="PS51879"/>
    </source>
</evidence>
<organism evidence="7 8">
    <name type="scientific">Asparagus officinalis</name>
    <name type="common">Garden asparagus</name>
    <dbReference type="NCBI Taxonomy" id="4686"/>
    <lineage>
        <taxon>Eukaryota</taxon>
        <taxon>Viridiplantae</taxon>
        <taxon>Streptophyta</taxon>
        <taxon>Embryophyta</taxon>
        <taxon>Tracheophyta</taxon>
        <taxon>Spermatophyta</taxon>
        <taxon>Magnoliopsida</taxon>
        <taxon>Liliopsida</taxon>
        <taxon>Asparagales</taxon>
        <taxon>Asparagaceae</taxon>
        <taxon>Asparagoideae</taxon>
        <taxon>Asparagus</taxon>
    </lineage>
</organism>
<evidence type="ECO:0000313" key="7">
    <source>
        <dbReference type="EMBL" id="ONK76108.1"/>
    </source>
</evidence>
<dbReference type="Gramene" id="ONK76108">
    <property type="protein sequence ID" value="ONK76108"/>
    <property type="gene ID" value="A4U43_C03F23990"/>
</dbReference>
<keyword evidence="8" id="KW-1185">Reference proteome</keyword>
<evidence type="ECO:0000256" key="1">
    <source>
        <dbReference type="ARBA" id="ARBA00004123"/>
    </source>
</evidence>
<dbReference type="PROSITE" id="PS51059">
    <property type="entry name" value="PARP_CATALYTIC"/>
    <property type="match status" value="1"/>
</dbReference>
<dbReference type="AlphaFoldDB" id="A0A5P1FCL4"/>
<proteinExistence type="predicted"/>
<evidence type="ECO:0000256" key="2">
    <source>
        <dbReference type="ARBA" id="ARBA00022473"/>
    </source>
</evidence>
<dbReference type="Proteomes" id="UP000243459">
    <property type="component" value="Chromosome 3"/>
</dbReference>
<dbReference type="PANTHER" id="PTHR32263">
    <property type="entry name" value="INACTIVE POLY [ADP-RIBOSE] POLYMERASE SRO4-RELATED"/>
    <property type="match status" value="1"/>
</dbReference>
<sequence>MKRSSDRDAVVTGIRKCLYSRRRSRVFEMTAGMTKEERGEANLGFGWYGAAADDVGRTNDGALGAEDAHGVGVHLSPPHFPYASSRLSEADENGEKRIVLCRIIMGNSERVDAGSAQYHPSTGGYDSGVDDLRNPKWYIIWSTHMNTHILPEYIVSFKPSTQRQGIHAAVNSTAMTTRRWPSAAQGLSFQKLLSEMGRSLPSSSTQALQMLYNKHKAGKMSKDAFIRCLRSVAGDKLLASTIKRMRGY</sequence>
<dbReference type="EMBL" id="CM007383">
    <property type="protein sequence ID" value="ONK76108.1"/>
    <property type="molecule type" value="Genomic_DNA"/>
</dbReference>
<evidence type="ECO:0000259" key="5">
    <source>
        <dbReference type="PROSITE" id="PS51059"/>
    </source>
</evidence>
<dbReference type="InterPro" id="IPR022003">
    <property type="entry name" value="RST"/>
</dbReference>
<dbReference type="SUPFAM" id="SSF56399">
    <property type="entry name" value="ADP-ribosylation"/>
    <property type="match status" value="1"/>
</dbReference>
<dbReference type="GO" id="GO:0005634">
    <property type="term" value="C:nucleus"/>
    <property type="evidence" value="ECO:0007669"/>
    <property type="project" value="UniProtKB-SubCell"/>
</dbReference>
<protein>
    <recommendedName>
        <fullName evidence="9">Inactive poly [ADP-ribose] polymerase SRO2</fullName>
    </recommendedName>
</protein>